<dbReference type="GO" id="GO:0043190">
    <property type="term" value="C:ATP-binding cassette (ABC) transporter complex"/>
    <property type="evidence" value="ECO:0007669"/>
    <property type="project" value="InterPro"/>
</dbReference>
<dbReference type="CDD" id="cd00995">
    <property type="entry name" value="PBP2_NikA_DppA_OppA_like"/>
    <property type="match status" value="1"/>
</dbReference>
<dbReference type="InterPro" id="IPR039424">
    <property type="entry name" value="SBP_5"/>
</dbReference>
<evidence type="ECO:0000313" key="6">
    <source>
        <dbReference type="Proteomes" id="UP000265540"/>
    </source>
</evidence>
<reference evidence="5 6" key="1">
    <citation type="journal article" date="2017" name="ISME J.">
        <title>Energy and carbon metabolisms in a deep terrestrial subsurface fluid microbial community.</title>
        <authorList>
            <person name="Momper L."/>
            <person name="Jungbluth S.P."/>
            <person name="Lee M.D."/>
            <person name="Amend J.P."/>
        </authorList>
    </citation>
    <scope>NUCLEOTIDE SEQUENCE [LARGE SCALE GENOMIC DNA]</scope>
    <source>
        <strain evidence="5">SURF_46</strain>
    </source>
</reference>
<keyword evidence="2" id="KW-0813">Transport</keyword>
<dbReference type="InterPro" id="IPR000914">
    <property type="entry name" value="SBP_5_dom"/>
</dbReference>
<dbReference type="Pfam" id="PF00496">
    <property type="entry name" value="SBP_bac_5"/>
    <property type="match status" value="1"/>
</dbReference>
<dbReference type="PANTHER" id="PTHR30290">
    <property type="entry name" value="PERIPLASMIC BINDING COMPONENT OF ABC TRANSPORTER"/>
    <property type="match status" value="1"/>
</dbReference>
<feature type="domain" description="Solute-binding protein family 5" evidence="4">
    <location>
        <begin position="65"/>
        <end position="374"/>
    </location>
</feature>
<keyword evidence="3" id="KW-0732">Signal</keyword>
<protein>
    <submittedName>
        <fullName evidence="5">ABC transporter substrate-binding protein</fullName>
    </submittedName>
</protein>
<dbReference type="Gene3D" id="3.10.105.10">
    <property type="entry name" value="Dipeptide-binding Protein, Domain 3"/>
    <property type="match status" value="1"/>
</dbReference>
<dbReference type="GO" id="GO:0042597">
    <property type="term" value="C:periplasmic space"/>
    <property type="evidence" value="ECO:0007669"/>
    <property type="project" value="UniProtKB-ARBA"/>
</dbReference>
<dbReference type="Gene3D" id="3.40.190.10">
    <property type="entry name" value="Periplasmic binding protein-like II"/>
    <property type="match status" value="1"/>
</dbReference>
<gene>
    <name evidence="5" type="ORF">C4561_05160</name>
</gene>
<sequence length="473" mass="54895">MNIFQKIVFIFTSFLLSIAPVSSFTEGVVGQPESFFPGKAVSNTDRTISHMLFRSLFKYDIYGSLIPDLAESWSVSEDGLVYTVKLKDNQYWTNGRKITSDDLIYTSFNIEDLAGVATDKVDDLTVRYVLPNKYAPFLSLLTIGVMPRNSIEDDNSLMPISSGDFRVVRVEKDGVVIKQVVLRTTSNDYKIKKIVFRYYSKDEELATAAKLGEIDGFLSESTYDLESFINHRFPTQGIYYSLYFNLNNEKLQDADLRKKLEKVLHMRDLVYDKGIEVQGPISRSVFTDEELKFNKYDPEFKEDLTGTQVQITVPDVSEHREFADRIKDTWEDKLKVNVEINEVAPDQMLSSVIEPRNFEILFYGQETGRDPDRYVNWHSTQKEHPGLNITGFENVRADRALEEGRNELENDKRVVHYNEFQKAIIENSPAIFLYHPYTNYYVSKYISGIGEKYTFTYADRFLDFFNWERIHTN</sequence>
<evidence type="ECO:0000256" key="3">
    <source>
        <dbReference type="ARBA" id="ARBA00022729"/>
    </source>
</evidence>
<evidence type="ECO:0000256" key="2">
    <source>
        <dbReference type="ARBA" id="ARBA00022448"/>
    </source>
</evidence>
<dbReference type="EMBL" id="QZJF01000021">
    <property type="protein sequence ID" value="RJR26507.1"/>
    <property type="molecule type" value="Genomic_DNA"/>
</dbReference>
<accession>A0A3A4ZI43</accession>
<evidence type="ECO:0000256" key="1">
    <source>
        <dbReference type="ARBA" id="ARBA00005695"/>
    </source>
</evidence>
<dbReference type="SUPFAM" id="SSF53850">
    <property type="entry name" value="Periplasmic binding protein-like II"/>
    <property type="match status" value="1"/>
</dbReference>
<evidence type="ECO:0000259" key="4">
    <source>
        <dbReference type="Pfam" id="PF00496"/>
    </source>
</evidence>
<dbReference type="Gene3D" id="3.90.76.10">
    <property type="entry name" value="Dipeptide-binding Protein, Domain 1"/>
    <property type="match status" value="1"/>
</dbReference>
<comment type="caution">
    <text evidence="5">The sequence shown here is derived from an EMBL/GenBank/DDBJ whole genome shotgun (WGS) entry which is preliminary data.</text>
</comment>
<organism evidence="5 6">
    <name type="scientific">candidate division WWE3 bacterium</name>
    <dbReference type="NCBI Taxonomy" id="2053526"/>
    <lineage>
        <taxon>Bacteria</taxon>
        <taxon>Katanobacteria</taxon>
    </lineage>
</organism>
<dbReference type="Proteomes" id="UP000265540">
    <property type="component" value="Unassembled WGS sequence"/>
</dbReference>
<comment type="similarity">
    <text evidence="1">Belongs to the bacterial solute-binding protein 5 family.</text>
</comment>
<evidence type="ECO:0000313" key="5">
    <source>
        <dbReference type="EMBL" id="RJR26507.1"/>
    </source>
</evidence>
<dbReference type="GO" id="GO:1904680">
    <property type="term" value="F:peptide transmembrane transporter activity"/>
    <property type="evidence" value="ECO:0007669"/>
    <property type="project" value="TreeGrafter"/>
</dbReference>
<dbReference type="AlphaFoldDB" id="A0A3A4ZI43"/>
<dbReference type="PIRSF" id="PIRSF002741">
    <property type="entry name" value="MppA"/>
    <property type="match status" value="1"/>
</dbReference>
<dbReference type="PANTHER" id="PTHR30290:SF9">
    <property type="entry name" value="OLIGOPEPTIDE-BINDING PROTEIN APPA"/>
    <property type="match status" value="1"/>
</dbReference>
<dbReference type="InterPro" id="IPR030678">
    <property type="entry name" value="Peptide/Ni-bd"/>
</dbReference>
<dbReference type="GO" id="GO:0015833">
    <property type="term" value="P:peptide transport"/>
    <property type="evidence" value="ECO:0007669"/>
    <property type="project" value="TreeGrafter"/>
</dbReference>
<name>A0A3A4ZI43_UNCKA</name>
<proteinExistence type="inferred from homology"/>